<dbReference type="InterPro" id="IPR006275">
    <property type="entry name" value="CPSase_lsu"/>
</dbReference>
<keyword evidence="21" id="KW-1185">Reference proteome</keyword>
<dbReference type="PROSITE" id="PS00867">
    <property type="entry name" value="CPSASE_2"/>
    <property type="match status" value="2"/>
</dbReference>
<evidence type="ECO:0000256" key="6">
    <source>
        <dbReference type="ARBA" id="ARBA00022605"/>
    </source>
</evidence>
<feature type="binding site" evidence="17">
    <location>
        <position position="841"/>
    </location>
    <ligand>
        <name>Mn(2+)</name>
        <dbReference type="ChEBI" id="CHEBI:29035"/>
        <label>4</label>
    </ligand>
</feature>
<feature type="binding site" evidence="17">
    <location>
        <position position="210"/>
    </location>
    <ligand>
        <name>ATP</name>
        <dbReference type="ChEBI" id="CHEBI:30616"/>
        <label>1</label>
    </ligand>
</feature>
<evidence type="ECO:0000256" key="1">
    <source>
        <dbReference type="ARBA" id="ARBA00001936"/>
    </source>
</evidence>
<dbReference type="HAMAP" id="MF_01210_A">
    <property type="entry name" value="CPSase_L_chain_A"/>
    <property type="match status" value="1"/>
</dbReference>
<feature type="binding site" evidence="17">
    <location>
        <position position="284"/>
    </location>
    <ligand>
        <name>Mg(2+)</name>
        <dbReference type="ChEBI" id="CHEBI:18420"/>
        <label>1</label>
    </ligand>
</feature>
<reference evidence="20 21" key="1">
    <citation type="submission" date="2018-12" db="EMBL/GenBank/DDBJ databases">
        <title>Bacillus ochoae sp. nov., Paenibacillus whitsoniae sp. nov., Paenibacillus spiritus sp. nov. Isolated from the Mars Exploration Rover during spacecraft assembly.</title>
        <authorList>
            <person name="Seuylemezian A."/>
            <person name="Vaishampayan P."/>
        </authorList>
    </citation>
    <scope>NUCLEOTIDE SEQUENCE [LARGE SCALE GENOMIC DNA]</scope>
    <source>
        <strain evidence="20 21">MER 54</strain>
    </source>
</reference>
<keyword evidence="9 17" id="KW-0547">Nucleotide-binding</keyword>
<feature type="binding site" evidence="17">
    <location>
        <position position="839"/>
    </location>
    <ligand>
        <name>Mn(2+)</name>
        <dbReference type="ChEBI" id="CHEBI:29035"/>
        <label>4</label>
    </ligand>
</feature>
<dbReference type="GO" id="GO:0005524">
    <property type="term" value="F:ATP binding"/>
    <property type="evidence" value="ECO:0007669"/>
    <property type="project" value="UniProtKB-UniRule"/>
</dbReference>
<feature type="binding site" evidence="17">
    <location>
        <position position="284"/>
    </location>
    <ligand>
        <name>Mn(2+)</name>
        <dbReference type="ChEBI" id="CHEBI:29035"/>
        <label>1</label>
    </ligand>
</feature>
<dbReference type="Proteomes" id="UP000276128">
    <property type="component" value="Unassembled WGS sequence"/>
</dbReference>
<dbReference type="PROSITE" id="PS50975">
    <property type="entry name" value="ATP_GRASP"/>
    <property type="match status" value="2"/>
</dbReference>
<evidence type="ECO:0000256" key="14">
    <source>
        <dbReference type="ARBA" id="ARBA00047359"/>
    </source>
</evidence>
<dbReference type="PROSITE" id="PS00866">
    <property type="entry name" value="CPSASE_1"/>
    <property type="match status" value="2"/>
</dbReference>
<dbReference type="FunFam" id="3.40.50.20:FF:000002">
    <property type="entry name" value="Carbamoyl-phosphate synthase large chain"/>
    <property type="match status" value="1"/>
</dbReference>
<feature type="region of interest" description="Allosteric domain" evidence="17">
    <location>
        <begin position="937"/>
        <end position="1069"/>
    </location>
</feature>
<dbReference type="Pfam" id="PF02142">
    <property type="entry name" value="MGS"/>
    <property type="match status" value="1"/>
</dbReference>
<dbReference type="UniPathway" id="UPA00068">
    <property type="reaction ID" value="UER00171"/>
</dbReference>
<dbReference type="GO" id="GO:0046872">
    <property type="term" value="F:metal ion binding"/>
    <property type="evidence" value="ECO:0007669"/>
    <property type="project" value="UniProtKB-KW"/>
</dbReference>
<keyword evidence="4 17" id="KW-0055">Arginine biosynthesis</keyword>
<dbReference type="InterPro" id="IPR058047">
    <property type="entry name" value="CPSase_preATP-grasp"/>
</dbReference>
<dbReference type="SMART" id="SM00851">
    <property type="entry name" value="MGS"/>
    <property type="match status" value="1"/>
</dbReference>
<feature type="binding site" evidence="17">
    <location>
        <position position="839"/>
    </location>
    <ligand>
        <name>ATP</name>
        <dbReference type="ChEBI" id="CHEBI:30616"/>
        <label>2</label>
    </ligand>
</feature>
<comment type="cofactor">
    <cofactor evidence="17">
        <name>Mg(2+)</name>
        <dbReference type="ChEBI" id="CHEBI:18420"/>
    </cofactor>
    <cofactor evidence="17">
        <name>Mn(2+)</name>
        <dbReference type="ChEBI" id="CHEBI:29035"/>
    </cofactor>
    <text evidence="17">Binds 4 Mg(2+) or Mn(2+) ions per subunit.</text>
</comment>
<dbReference type="CDD" id="cd01424">
    <property type="entry name" value="MGS_CPS_II"/>
    <property type="match status" value="1"/>
</dbReference>
<comment type="pathway">
    <text evidence="2 17">Amino-acid biosynthesis; L-arginine biosynthesis; carbamoyl phosphate from bicarbonate: step 1/1.</text>
</comment>
<dbReference type="PRINTS" id="PR00098">
    <property type="entry name" value="CPSASE"/>
</dbReference>
<feature type="binding site" evidence="17">
    <location>
        <position position="839"/>
    </location>
    <ligand>
        <name>Mg(2+)</name>
        <dbReference type="ChEBI" id="CHEBI:18420"/>
        <label>3</label>
    </ligand>
</feature>
<feature type="binding site" evidence="17">
    <location>
        <position position="175"/>
    </location>
    <ligand>
        <name>ATP</name>
        <dbReference type="ChEBI" id="CHEBI:30616"/>
        <label>1</label>
    </ligand>
</feature>
<dbReference type="GO" id="GO:0005737">
    <property type="term" value="C:cytoplasm"/>
    <property type="evidence" value="ECO:0007669"/>
    <property type="project" value="TreeGrafter"/>
</dbReference>
<feature type="binding site" evidence="17">
    <location>
        <position position="169"/>
    </location>
    <ligand>
        <name>ATP</name>
        <dbReference type="ChEBI" id="CHEBI:30616"/>
        <label>1</label>
    </ligand>
</feature>
<feature type="binding site" evidence="17">
    <location>
        <position position="243"/>
    </location>
    <ligand>
        <name>ATP</name>
        <dbReference type="ChEBI" id="CHEBI:30616"/>
        <label>1</label>
    </ligand>
</feature>
<dbReference type="Pfam" id="PF25596">
    <property type="entry name" value="CPSase_L_D1"/>
    <property type="match status" value="2"/>
</dbReference>
<keyword evidence="10 17" id="KW-0067">ATP-binding</keyword>
<evidence type="ECO:0000256" key="2">
    <source>
        <dbReference type="ARBA" id="ARBA00005077"/>
    </source>
</evidence>
<dbReference type="FunFam" id="1.10.1030.10:FF:000002">
    <property type="entry name" value="Carbamoyl-phosphate synthase large chain"/>
    <property type="match status" value="1"/>
</dbReference>
<dbReference type="SUPFAM" id="SSF52335">
    <property type="entry name" value="Methylglyoxal synthase-like"/>
    <property type="match status" value="1"/>
</dbReference>
<dbReference type="Gene3D" id="3.30.470.20">
    <property type="entry name" value="ATP-grasp fold, B domain"/>
    <property type="match status" value="2"/>
</dbReference>
<dbReference type="EC" id="6.3.5.5" evidence="17"/>
<dbReference type="SUPFAM" id="SSF52440">
    <property type="entry name" value="PreATP-grasp domain"/>
    <property type="match status" value="2"/>
</dbReference>
<evidence type="ECO:0000256" key="8">
    <source>
        <dbReference type="ARBA" id="ARBA00022737"/>
    </source>
</evidence>
<dbReference type="PANTHER" id="PTHR11405">
    <property type="entry name" value="CARBAMOYLTRANSFERASE FAMILY MEMBER"/>
    <property type="match status" value="1"/>
</dbReference>
<evidence type="ECO:0000259" key="18">
    <source>
        <dbReference type="PROSITE" id="PS50975"/>
    </source>
</evidence>
<dbReference type="FunFam" id="3.40.50.1380:FF:000011">
    <property type="entry name" value="Carbamoyl-phosphate synthase large chain"/>
    <property type="match status" value="1"/>
</dbReference>
<dbReference type="GO" id="GO:0004087">
    <property type="term" value="F:carbamoyl-phosphate synthase (ammonia) activity"/>
    <property type="evidence" value="ECO:0007669"/>
    <property type="project" value="UniProtKB-EC"/>
</dbReference>
<keyword evidence="5 17" id="KW-0436">Ligase</keyword>
<evidence type="ECO:0000256" key="5">
    <source>
        <dbReference type="ARBA" id="ARBA00022598"/>
    </source>
</evidence>
<dbReference type="FunFam" id="3.30.470.20:FF:000001">
    <property type="entry name" value="Carbamoyl-phosphate synthase large chain"/>
    <property type="match status" value="1"/>
</dbReference>
<feature type="binding site" evidence="17">
    <location>
        <position position="827"/>
    </location>
    <ligand>
        <name>Mn(2+)</name>
        <dbReference type="ChEBI" id="CHEBI:29035"/>
        <label>3</label>
    </ligand>
</feature>
<feature type="binding site" evidence="17">
    <location>
        <position position="714"/>
    </location>
    <ligand>
        <name>ATP</name>
        <dbReference type="ChEBI" id="CHEBI:30616"/>
        <label>2</label>
    </ligand>
</feature>
<sequence length="1069" mass="117634">MPKNNTLKKILVIGSGPIVIGQAAEFDYAGTQACQALKEEGMEVILINSNPATIMTDTNMADKVYIEPITLEFVTQIIRQERPDGLLPTLGGQTGLNMAVELARAGVLESENVKLLGTQLTAIEKAEDRDLFRDLMRELEQPVPDSVIVTSVAQAVDFANEIGFPIIIRPAYTLGGTGGGICNTMEELTDIVASGLRYSPIGQCLVERSIAGMKEVEYEVMRDANDNCIVVCNMENFDPVGVHTGDSIVVAPSQTLSDREYQMLRSASLKIIRALNIEGGCNVQYALDPHSFQYYVIEVNPRVSRSSALASKATGYPIAKMAAKIAIGYTLDEIVNPVTGQTYACFEPALDYIVSKIPRWPFDKFTAANRKLGTQMKATGEVMAIGRTFEESIHKAVRSLEIGVHRLFLKETDQLDKETLEFRLQKPDDERLFLIAEAFRRGYTIEQLQDITKIDWWFLSKLSGMITFEQEIAAAELTPELILDIKRKGFTDRAVAEIRTLAGCATYTKEADVRAYRLQHGVKPVYKMVDTCAAEFEASTPYYYSTYEQEDEVTETEKQKVVVLGSGPIRIGQGIEFDYSTVHAVWAIQAAGYEAVIINNNPETVSTDFNTSDRLYFEPLFFEDVMNVIEREQPIGVIVQFGGQTAINLAAPLHKAGVRILGSDLESIDTAEDRKKFEALLKKLAIAQPPGGTVTSVDQAVGTAAQFGYPVIVRPSYVLGGRAMEIVYSDQELLNYMDYAVKINPEHPVLIDRYMLGKEVEVDAICDGETVLIPGIMEHIERAGVHSGDSIAVYPPQSLSDSIKAQIVDITTKIGLELKVFGLVNIQFVIHNDQVYVIEVNPRSSRTVPFLSKVTNIPMANVATRVIMGQKLTEMGYQSGLWPEDAYVSVKVPVFSFAKLRRVDTTLGPEMKSTGEVMGRDINFAKALYKGLIGAGMKIPAAGSVVVTVADKDKEEAIEILKGFYRLGYKIIATGGTATAIEQAGLPVTTVNKLSEGSPNILDLIRSGEAQFVVNTLTKGKEPERDGFRIRREAVENGVVCMTSLDTVRALVNMLEAINFSSRSMPVYA</sequence>
<keyword evidence="12 17" id="KW-0665">Pyrimidine biosynthesis</keyword>
<dbReference type="Pfam" id="PF02786">
    <property type="entry name" value="CPSase_L_D2"/>
    <property type="match status" value="2"/>
</dbReference>
<feature type="binding site" evidence="17">
    <location>
        <position position="298"/>
    </location>
    <ligand>
        <name>Mn(2+)</name>
        <dbReference type="ChEBI" id="CHEBI:29035"/>
        <label>2</label>
    </ligand>
</feature>
<dbReference type="InterPro" id="IPR005483">
    <property type="entry name" value="CPSase_dom"/>
</dbReference>
<dbReference type="InterPro" id="IPR036914">
    <property type="entry name" value="MGS-like_dom_sf"/>
</dbReference>
<feature type="binding site" evidence="17">
    <location>
        <position position="827"/>
    </location>
    <ligand>
        <name>Mg(2+)</name>
        <dbReference type="ChEBI" id="CHEBI:18420"/>
        <label>3</label>
    </ligand>
</feature>
<dbReference type="SUPFAM" id="SSF48108">
    <property type="entry name" value="Carbamoyl phosphate synthetase, large subunit connection domain"/>
    <property type="match status" value="1"/>
</dbReference>
<dbReference type="InterPro" id="IPR005480">
    <property type="entry name" value="CPSase_lsu_oligo"/>
</dbReference>
<keyword evidence="11" id="KW-0460">Magnesium</keyword>
<proteinExistence type="inferred from homology"/>
<dbReference type="GO" id="GO:0044205">
    <property type="term" value="P:'de novo' UMP biosynthetic process"/>
    <property type="evidence" value="ECO:0007669"/>
    <property type="project" value="UniProtKB-UniRule"/>
</dbReference>
<dbReference type="FunFam" id="3.30.1490.20:FF:000001">
    <property type="entry name" value="Carbamoyl-phosphate synthase large chain"/>
    <property type="match status" value="1"/>
</dbReference>
<dbReference type="GO" id="GO:0006526">
    <property type="term" value="P:L-arginine biosynthetic process"/>
    <property type="evidence" value="ECO:0007669"/>
    <property type="project" value="UniProtKB-UniRule"/>
</dbReference>
<feature type="binding site" evidence="17">
    <location>
        <position position="242"/>
    </location>
    <ligand>
        <name>ATP</name>
        <dbReference type="ChEBI" id="CHEBI:30616"/>
        <label>1</label>
    </ligand>
</feature>
<dbReference type="OrthoDB" id="9804197at2"/>
<dbReference type="RefSeq" id="WP_126143417.1">
    <property type="nucleotide sequence ID" value="NZ_RXHU01000070.1"/>
</dbReference>
<dbReference type="Gene3D" id="3.40.50.20">
    <property type="match status" value="2"/>
</dbReference>
<comment type="function">
    <text evidence="16">Small subunit of the glutamine-dependent carbamoyl phosphate synthetase (CPSase). CPSase catalyzes the formation of carbamoyl phosphate from the ammonia moiety of glutamine, carbonate, and phosphate donated by ATP, constituting the first step of the biosynthetic pathway leading to pyrimidine nucleotides. The large subunit (synthetase) binds the substrates ammonia (free or transferred from glutamine from the small subunit), hydrogencarbonate and ATP and carries out an ATP-coupled ligase reaction, activating hydrogencarbonate by forming carboxy phosphate which reacts with ammonia to form carbamoyl phosphate.</text>
</comment>
<comment type="subunit">
    <text evidence="17">Composed of two chains; the small (or glutamine) chain promotes the hydrolysis of glutamine to ammonia, which is used by the large (or ammonia) chain to synthesize carbamoyl phosphate. Tetramer of heterodimers (alpha,beta)4.</text>
</comment>
<dbReference type="FunFam" id="3.30.470.20:FF:000026">
    <property type="entry name" value="Carbamoyl-phosphate synthase large chain"/>
    <property type="match status" value="1"/>
</dbReference>
<comment type="catalytic activity">
    <reaction evidence="15 17">
        <text>hydrogencarbonate + L-glutamine + 2 ATP + H2O = carbamoyl phosphate + L-glutamate + 2 ADP + phosphate + 2 H(+)</text>
        <dbReference type="Rhea" id="RHEA:18633"/>
        <dbReference type="ChEBI" id="CHEBI:15377"/>
        <dbReference type="ChEBI" id="CHEBI:15378"/>
        <dbReference type="ChEBI" id="CHEBI:17544"/>
        <dbReference type="ChEBI" id="CHEBI:29985"/>
        <dbReference type="ChEBI" id="CHEBI:30616"/>
        <dbReference type="ChEBI" id="CHEBI:43474"/>
        <dbReference type="ChEBI" id="CHEBI:58228"/>
        <dbReference type="ChEBI" id="CHEBI:58359"/>
        <dbReference type="ChEBI" id="CHEBI:456216"/>
        <dbReference type="EC" id="6.3.5.5"/>
    </reaction>
</comment>
<keyword evidence="8 17" id="KW-0677">Repeat</keyword>
<feature type="binding site" evidence="17">
    <location>
        <position position="300"/>
    </location>
    <ligand>
        <name>Mg(2+)</name>
        <dbReference type="ChEBI" id="CHEBI:18420"/>
        <label>2</label>
    </ligand>
</feature>
<evidence type="ECO:0000256" key="10">
    <source>
        <dbReference type="ARBA" id="ARBA00022840"/>
    </source>
</evidence>
<gene>
    <name evidence="17" type="primary">carB</name>
    <name evidence="20" type="ORF">EJQ19_22105</name>
</gene>
<comment type="caution">
    <text evidence="20">The sequence shown here is derived from an EMBL/GenBank/DDBJ whole genome shotgun (WGS) entry which is preliminary data.</text>
</comment>
<dbReference type="InterPro" id="IPR013815">
    <property type="entry name" value="ATP_grasp_subdomain_1"/>
</dbReference>
<dbReference type="Gene3D" id="1.10.1030.10">
    <property type="entry name" value="Carbamoyl-phosphate synthetase, large subunit oligomerisation domain"/>
    <property type="match status" value="1"/>
</dbReference>
<name>A0A3S0BIT4_9BACL</name>
<feature type="binding site" evidence="17">
    <location>
        <position position="839"/>
    </location>
    <ligand>
        <name>Mn(2+)</name>
        <dbReference type="ChEBI" id="CHEBI:29035"/>
        <label>3</label>
    </ligand>
</feature>
<evidence type="ECO:0000313" key="21">
    <source>
        <dbReference type="Proteomes" id="UP000276128"/>
    </source>
</evidence>
<dbReference type="PANTHER" id="PTHR11405:SF53">
    <property type="entry name" value="CARBAMOYL-PHOSPHATE SYNTHASE [AMMONIA], MITOCHONDRIAL"/>
    <property type="match status" value="1"/>
</dbReference>
<feature type="binding site" evidence="17">
    <location>
        <position position="298"/>
    </location>
    <ligand>
        <name>Mg(2+)</name>
        <dbReference type="ChEBI" id="CHEBI:18420"/>
        <label>2</label>
    </ligand>
</feature>
<organism evidence="20 21">
    <name type="scientific">Paenibacillus whitsoniae</name>
    <dbReference type="NCBI Taxonomy" id="2496558"/>
    <lineage>
        <taxon>Bacteria</taxon>
        <taxon>Bacillati</taxon>
        <taxon>Bacillota</taxon>
        <taxon>Bacilli</taxon>
        <taxon>Bacillales</taxon>
        <taxon>Paenibacillaceae</taxon>
        <taxon>Paenibacillus</taxon>
    </lineage>
</organism>
<keyword evidence="6 17" id="KW-0028">Amino-acid biosynthesis</keyword>
<evidence type="ECO:0000259" key="19">
    <source>
        <dbReference type="PROSITE" id="PS51855"/>
    </source>
</evidence>
<feature type="binding site" evidence="17">
    <location>
        <position position="241"/>
    </location>
    <ligand>
        <name>ATP</name>
        <dbReference type="ChEBI" id="CHEBI:30616"/>
        <label>1</label>
    </ligand>
</feature>
<feature type="binding site" evidence="17">
    <location>
        <position position="284"/>
    </location>
    <ligand>
        <name>ATP</name>
        <dbReference type="ChEBI" id="CHEBI:30616"/>
        <label>1</label>
    </ligand>
</feature>
<evidence type="ECO:0000256" key="3">
    <source>
        <dbReference type="ARBA" id="ARBA00009799"/>
    </source>
</evidence>
<dbReference type="Pfam" id="PF02787">
    <property type="entry name" value="CPSase_L_D3"/>
    <property type="match status" value="1"/>
</dbReference>
<comment type="cofactor">
    <cofactor evidence="1">
        <name>Mn(2+)</name>
        <dbReference type="ChEBI" id="CHEBI:29035"/>
    </cofactor>
</comment>
<feature type="binding site" evidence="17">
    <location>
        <position position="785"/>
    </location>
    <ligand>
        <name>ATP</name>
        <dbReference type="ChEBI" id="CHEBI:30616"/>
        <label>2</label>
    </ligand>
</feature>
<keyword evidence="13" id="KW-0464">Manganese</keyword>
<feature type="binding site" evidence="17">
    <location>
        <position position="298"/>
    </location>
    <ligand>
        <name>Mn(2+)</name>
        <dbReference type="ChEBI" id="CHEBI:29035"/>
        <label>1</label>
    </ligand>
</feature>
<dbReference type="GO" id="GO:0004088">
    <property type="term" value="F:carbamoyl-phosphate synthase (glutamine-hydrolyzing) activity"/>
    <property type="evidence" value="ECO:0007669"/>
    <property type="project" value="UniProtKB-UniRule"/>
</dbReference>
<feature type="binding site" evidence="17">
    <location>
        <position position="208"/>
    </location>
    <ligand>
        <name>ATP</name>
        <dbReference type="ChEBI" id="CHEBI:30616"/>
        <label>1</label>
    </ligand>
</feature>
<evidence type="ECO:0000256" key="12">
    <source>
        <dbReference type="ARBA" id="ARBA00022975"/>
    </source>
</evidence>
<keyword evidence="7" id="KW-0479">Metal-binding</keyword>
<dbReference type="UniPathway" id="UPA00070">
    <property type="reaction ID" value="UER00115"/>
</dbReference>
<feature type="binding site" evidence="17">
    <location>
        <position position="753"/>
    </location>
    <ligand>
        <name>ATP</name>
        <dbReference type="ChEBI" id="CHEBI:30616"/>
        <label>2</label>
    </ligand>
</feature>
<dbReference type="FunFam" id="3.40.50.20:FF:000001">
    <property type="entry name" value="Carbamoyl-phosphate synthase large chain"/>
    <property type="match status" value="1"/>
</dbReference>
<dbReference type="InterPro" id="IPR016185">
    <property type="entry name" value="PreATP-grasp_dom_sf"/>
</dbReference>
<comment type="catalytic activity">
    <reaction evidence="14 17">
        <text>hydrogencarbonate + NH4(+) + 2 ATP = carbamoyl phosphate + 2 ADP + phosphate + 2 H(+)</text>
        <dbReference type="Rhea" id="RHEA:18029"/>
        <dbReference type="ChEBI" id="CHEBI:15378"/>
        <dbReference type="ChEBI" id="CHEBI:17544"/>
        <dbReference type="ChEBI" id="CHEBI:28938"/>
        <dbReference type="ChEBI" id="CHEBI:30616"/>
        <dbReference type="ChEBI" id="CHEBI:43474"/>
        <dbReference type="ChEBI" id="CHEBI:58228"/>
        <dbReference type="ChEBI" id="CHEBI:456216"/>
        <dbReference type="EC" id="6.3.4.16"/>
    </reaction>
</comment>
<feature type="binding site" evidence="17">
    <location>
        <position position="784"/>
    </location>
    <ligand>
        <name>ATP</name>
        <dbReference type="ChEBI" id="CHEBI:30616"/>
        <label>2</label>
    </ligand>
</feature>
<feature type="domain" description="ATP-grasp" evidence="18">
    <location>
        <begin position="678"/>
        <end position="868"/>
    </location>
</feature>
<dbReference type="InterPro" id="IPR011761">
    <property type="entry name" value="ATP-grasp"/>
</dbReference>
<dbReference type="GO" id="GO:0006541">
    <property type="term" value="P:glutamine metabolic process"/>
    <property type="evidence" value="ECO:0007669"/>
    <property type="project" value="TreeGrafter"/>
</dbReference>
<feature type="binding site" evidence="17">
    <location>
        <position position="176"/>
    </location>
    <ligand>
        <name>ATP</name>
        <dbReference type="ChEBI" id="CHEBI:30616"/>
        <label>1</label>
    </ligand>
</feature>
<evidence type="ECO:0000313" key="20">
    <source>
        <dbReference type="EMBL" id="RTE06851.1"/>
    </source>
</evidence>
<dbReference type="InterPro" id="IPR011607">
    <property type="entry name" value="MGS-like_dom"/>
</dbReference>
<dbReference type="AlphaFoldDB" id="A0A3S0BIT4"/>
<evidence type="ECO:0000256" key="4">
    <source>
        <dbReference type="ARBA" id="ARBA00022571"/>
    </source>
</evidence>
<feature type="domain" description="ATP-grasp" evidence="18">
    <location>
        <begin position="133"/>
        <end position="327"/>
    </location>
</feature>
<feature type="binding site" evidence="17">
    <location>
        <position position="759"/>
    </location>
    <ligand>
        <name>ATP</name>
        <dbReference type="ChEBI" id="CHEBI:30616"/>
        <label>2</label>
    </ligand>
</feature>
<feature type="binding site" evidence="17">
    <location>
        <position position="215"/>
    </location>
    <ligand>
        <name>ATP</name>
        <dbReference type="ChEBI" id="CHEBI:30616"/>
        <label>1</label>
    </ligand>
</feature>
<comment type="similarity">
    <text evidence="3 17">Belongs to the CarB family.</text>
</comment>
<feature type="region of interest" description="Carboxyphosphate synthetic domain" evidence="17">
    <location>
        <begin position="1"/>
        <end position="401"/>
    </location>
</feature>
<evidence type="ECO:0000256" key="7">
    <source>
        <dbReference type="ARBA" id="ARBA00022723"/>
    </source>
</evidence>
<feature type="binding site" evidence="17">
    <location>
        <position position="839"/>
    </location>
    <ligand>
        <name>Mg(2+)</name>
        <dbReference type="ChEBI" id="CHEBI:18420"/>
        <label>4</label>
    </ligand>
</feature>
<feature type="binding site" evidence="17">
    <location>
        <position position="298"/>
    </location>
    <ligand>
        <name>Mg(2+)</name>
        <dbReference type="ChEBI" id="CHEBI:18420"/>
        <label>1</label>
    </ligand>
</feature>
<comment type="domain">
    <text evidence="17">The large subunit is composed of 2 ATP-grasp domains that are involved in binding the 2 ATP molecules needed for carbamoyl phosphate synthesis. The N-terminal ATP-grasp domain (referred to as the carboxyphosphate synthetic component) catalyzes the ATP-dependent phosphorylation of hydrogencarbonate to carboxyphosphate and the subsequent nucleophilic attack by ammonia to form a carbamate intermediate. The C-terminal ATP-grasp domain (referred to as the carbamoyl phosphate synthetic component) then catalyzes the phosphorylation of carbamate with the second ATP to form the end product carbamoyl phosphate. The reactive and unstable enzyme intermediates are sequentially channeled from one active site to the next through the interior of the protein over a distance of at least 96 A.</text>
</comment>
<feature type="binding site" evidence="17">
    <location>
        <position position="786"/>
    </location>
    <ligand>
        <name>ATP</name>
        <dbReference type="ChEBI" id="CHEBI:30616"/>
        <label>2</label>
    </ligand>
</feature>
<feature type="binding site" evidence="17">
    <location>
        <position position="787"/>
    </location>
    <ligand>
        <name>ATP</name>
        <dbReference type="ChEBI" id="CHEBI:30616"/>
        <label>2</label>
    </ligand>
</feature>
<evidence type="ECO:0000256" key="13">
    <source>
        <dbReference type="ARBA" id="ARBA00023211"/>
    </source>
</evidence>
<evidence type="ECO:0000256" key="9">
    <source>
        <dbReference type="ARBA" id="ARBA00022741"/>
    </source>
</evidence>
<evidence type="ECO:0000256" key="11">
    <source>
        <dbReference type="ARBA" id="ARBA00022842"/>
    </source>
</evidence>
<dbReference type="Gene3D" id="3.30.1490.20">
    <property type="entry name" value="ATP-grasp fold, A domain"/>
    <property type="match status" value="1"/>
</dbReference>
<accession>A0A3S0BIT4</accession>
<dbReference type="InterPro" id="IPR036897">
    <property type="entry name" value="CarbamoylP_synth_lsu_oligo_sf"/>
</dbReference>
<comment type="caution">
    <text evidence="17">Lacks conserved residue(s) required for the propagation of feature annotation.</text>
</comment>
<comment type="pathway">
    <text evidence="17">Pyrimidine metabolism; UMP biosynthesis via de novo pathway; (S)-dihydroorotate from bicarbonate: step 1/3.</text>
</comment>
<feature type="binding site" evidence="17">
    <location>
        <position position="129"/>
    </location>
    <ligand>
        <name>ATP</name>
        <dbReference type="ChEBI" id="CHEBI:30616"/>
        <label>1</label>
    </ligand>
</feature>
<dbReference type="NCBIfam" id="TIGR01369">
    <property type="entry name" value="CPSaseII_lrg"/>
    <property type="match status" value="1"/>
</dbReference>
<dbReference type="EC" id="6.3.4.16" evidence="17"/>
<dbReference type="PROSITE" id="PS51855">
    <property type="entry name" value="MGS"/>
    <property type="match status" value="1"/>
</dbReference>
<evidence type="ECO:0000256" key="15">
    <source>
        <dbReference type="ARBA" id="ARBA00048816"/>
    </source>
</evidence>
<evidence type="ECO:0000256" key="17">
    <source>
        <dbReference type="HAMAP-Rule" id="MF_01210"/>
    </source>
</evidence>
<dbReference type="SUPFAM" id="SSF56059">
    <property type="entry name" value="Glutathione synthetase ATP-binding domain-like"/>
    <property type="match status" value="2"/>
</dbReference>
<feature type="binding site" evidence="17">
    <location>
        <position position="827"/>
    </location>
    <ligand>
        <name>ATP</name>
        <dbReference type="ChEBI" id="CHEBI:30616"/>
        <label>2</label>
    </ligand>
</feature>
<feature type="binding site" evidence="17">
    <location>
        <position position="841"/>
    </location>
    <ligand>
        <name>Mg(2+)</name>
        <dbReference type="ChEBI" id="CHEBI:18420"/>
        <label>4</label>
    </ligand>
</feature>
<dbReference type="Gene3D" id="3.40.50.1380">
    <property type="entry name" value="Methylglyoxal synthase-like domain"/>
    <property type="match status" value="1"/>
</dbReference>
<comment type="function">
    <text evidence="17">Large subunit of the glutamine-dependent carbamoyl phosphate synthetase (CPSase). CPSase catalyzes the formation of carbamoyl phosphate from the ammonia moiety of glutamine, carbonate, and phosphate donated by ATP, constituting the first step of 2 biosynthetic pathways, one leading to arginine and/or urea and the other to pyrimidine nucleotides. The large subunit (synthetase) binds the substrates ammonia (free or transferred from glutamine from the small subunit), hydrogencarbonate and ATP and carries out an ATP-coupled ligase reaction, activating hydrogencarbonate by forming carboxy phosphate which reacts with ammonia to form carbamoyl phosphate.</text>
</comment>
<dbReference type="SMART" id="SM01096">
    <property type="entry name" value="CPSase_L_D3"/>
    <property type="match status" value="1"/>
</dbReference>
<feature type="region of interest" description="Carbamoyl phosphate synthetic domain" evidence="17">
    <location>
        <begin position="554"/>
        <end position="936"/>
    </location>
</feature>
<dbReference type="InterPro" id="IPR033937">
    <property type="entry name" value="MGS_CPS_CarB"/>
</dbReference>
<feature type="domain" description="MGS-like" evidence="19">
    <location>
        <begin position="937"/>
        <end position="1069"/>
    </location>
</feature>
<dbReference type="InterPro" id="IPR005479">
    <property type="entry name" value="CPAse_ATP-bd"/>
</dbReference>
<protein>
    <recommendedName>
        <fullName evidence="17">Carbamoyl phosphate synthase large chain</fullName>
        <ecNumber evidence="17">6.3.4.16</ecNumber>
        <ecNumber evidence="17">6.3.5.5</ecNumber>
    </recommendedName>
    <alternativeName>
        <fullName evidence="17">Carbamoyl phosphate synthetase ammonia chain</fullName>
    </alternativeName>
</protein>
<feature type="binding site" evidence="17">
    <location>
        <position position="298"/>
    </location>
    <ligand>
        <name>ATP</name>
        <dbReference type="ChEBI" id="CHEBI:30616"/>
        <label>1</label>
    </ligand>
</feature>
<dbReference type="NCBIfam" id="NF003671">
    <property type="entry name" value="PRK05294.1"/>
    <property type="match status" value="1"/>
</dbReference>
<evidence type="ECO:0000256" key="16">
    <source>
        <dbReference type="ARBA" id="ARBA00060037"/>
    </source>
</evidence>
<dbReference type="NCBIfam" id="NF009455">
    <property type="entry name" value="PRK12815.1"/>
    <property type="match status" value="1"/>
</dbReference>
<feature type="binding site" evidence="17">
    <location>
        <position position="300"/>
    </location>
    <ligand>
        <name>Mn(2+)</name>
        <dbReference type="ChEBI" id="CHEBI:29035"/>
        <label>2</label>
    </ligand>
</feature>
<dbReference type="HAMAP" id="MF_01210_B">
    <property type="entry name" value="CPSase_L_chain_B"/>
    <property type="match status" value="1"/>
</dbReference>
<dbReference type="EMBL" id="RXHU01000070">
    <property type="protein sequence ID" value="RTE06851.1"/>
    <property type="molecule type" value="Genomic_DNA"/>
</dbReference>